<keyword evidence="3" id="KW-1185">Reference proteome</keyword>
<reference evidence="2" key="1">
    <citation type="submission" date="2022-03" db="EMBL/GenBank/DDBJ databases">
        <authorList>
            <person name="Alioto T."/>
            <person name="Alioto T."/>
            <person name="Gomez Garrido J."/>
        </authorList>
    </citation>
    <scope>NUCLEOTIDE SEQUENCE</scope>
</reference>
<organism evidence="2 3">
    <name type="scientific">Pelobates cultripes</name>
    <name type="common">Western spadefoot toad</name>
    <dbReference type="NCBI Taxonomy" id="61616"/>
    <lineage>
        <taxon>Eukaryota</taxon>
        <taxon>Metazoa</taxon>
        <taxon>Chordata</taxon>
        <taxon>Craniata</taxon>
        <taxon>Vertebrata</taxon>
        <taxon>Euteleostomi</taxon>
        <taxon>Amphibia</taxon>
        <taxon>Batrachia</taxon>
        <taxon>Anura</taxon>
        <taxon>Pelobatoidea</taxon>
        <taxon>Pelobatidae</taxon>
        <taxon>Pelobates</taxon>
    </lineage>
</organism>
<evidence type="ECO:0000256" key="1">
    <source>
        <dbReference type="SAM" id="Coils"/>
    </source>
</evidence>
<name>A0AAD1R9X8_PELCU</name>
<keyword evidence="1" id="KW-0175">Coiled coil</keyword>
<dbReference type="AlphaFoldDB" id="A0AAD1R9X8"/>
<evidence type="ECO:0000313" key="3">
    <source>
        <dbReference type="Proteomes" id="UP001295444"/>
    </source>
</evidence>
<dbReference type="Proteomes" id="UP001295444">
    <property type="component" value="Chromosome 02"/>
</dbReference>
<feature type="coiled-coil region" evidence="1">
    <location>
        <begin position="11"/>
        <end position="45"/>
    </location>
</feature>
<protein>
    <submittedName>
        <fullName evidence="2">Uncharacterized protein</fullName>
    </submittedName>
</protein>
<accession>A0AAD1R9X8</accession>
<feature type="non-terminal residue" evidence="2">
    <location>
        <position position="1"/>
    </location>
</feature>
<proteinExistence type="predicted"/>
<feature type="non-terminal residue" evidence="2">
    <location>
        <position position="72"/>
    </location>
</feature>
<gene>
    <name evidence="2" type="ORF">PECUL_23A034340</name>
</gene>
<sequence>EARDQQSSKLISIWQTSVAELKRDLQELESHTAQVETKMEELGDAHSTTTNHIQHLTAQLAQCESEIMDLED</sequence>
<dbReference type="EMBL" id="OW240913">
    <property type="protein sequence ID" value="CAH2246229.1"/>
    <property type="molecule type" value="Genomic_DNA"/>
</dbReference>
<evidence type="ECO:0000313" key="2">
    <source>
        <dbReference type="EMBL" id="CAH2246229.1"/>
    </source>
</evidence>